<name>A0A9N7YL62_PLEPL</name>
<dbReference type="Proteomes" id="UP001153269">
    <property type="component" value="Unassembled WGS sequence"/>
</dbReference>
<evidence type="ECO:0000313" key="3">
    <source>
        <dbReference type="Proteomes" id="UP001153269"/>
    </source>
</evidence>
<protein>
    <submittedName>
        <fullName evidence="2">Uncharacterized protein</fullName>
    </submittedName>
</protein>
<organism evidence="2 3">
    <name type="scientific">Pleuronectes platessa</name>
    <name type="common">European plaice</name>
    <dbReference type="NCBI Taxonomy" id="8262"/>
    <lineage>
        <taxon>Eukaryota</taxon>
        <taxon>Metazoa</taxon>
        <taxon>Chordata</taxon>
        <taxon>Craniata</taxon>
        <taxon>Vertebrata</taxon>
        <taxon>Euteleostomi</taxon>
        <taxon>Actinopterygii</taxon>
        <taxon>Neopterygii</taxon>
        <taxon>Teleostei</taxon>
        <taxon>Neoteleostei</taxon>
        <taxon>Acanthomorphata</taxon>
        <taxon>Carangaria</taxon>
        <taxon>Pleuronectiformes</taxon>
        <taxon>Pleuronectoidei</taxon>
        <taxon>Pleuronectidae</taxon>
        <taxon>Pleuronectes</taxon>
    </lineage>
</organism>
<feature type="region of interest" description="Disordered" evidence="1">
    <location>
        <begin position="54"/>
        <end position="76"/>
    </location>
</feature>
<reference evidence="2" key="1">
    <citation type="submission" date="2020-03" db="EMBL/GenBank/DDBJ databases">
        <authorList>
            <person name="Weist P."/>
        </authorList>
    </citation>
    <scope>NUCLEOTIDE SEQUENCE</scope>
</reference>
<proteinExistence type="predicted"/>
<evidence type="ECO:0000313" key="2">
    <source>
        <dbReference type="EMBL" id="CAB1429391.1"/>
    </source>
</evidence>
<keyword evidence="3" id="KW-1185">Reference proteome</keyword>
<dbReference type="EMBL" id="CADEAL010001133">
    <property type="protein sequence ID" value="CAB1429391.1"/>
    <property type="molecule type" value="Genomic_DNA"/>
</dbReference>
<evidence type="ECO:0000256" key="1">
    <source>
        <dbReference type="SAM" id="MobiDB-lite"/>
    </source>
</evidence>
<accession>A0A9N7YL62</accession>
<sequence>MADCSKYSGEEAGFDISAQKTSLIQYFSLKSRSLPKLSRETHSPRHRHFKKLLFHNPQTEHSRGLDKTSPWGNLLE</sequence>
<gene>
    <name evidence="2" type="ORF">PLEPLA_LOCUS17369</name>
</gene>
<comment type="caution">
    <text evidence="2">The sequence shown here is derived from an EMBL/GenBank/DDBJ whole genome shotgun (WGS) entry which is preliminary data.</text>
</comment>
<dbReference type="AlphaFoldDB" id="A0A9N7YL62"/>